<dbReference type="InterPro" id="IPR005905">
    <property type="entry name" value="D_ala_D_ala"/>
</dbReference>
<dbReference type="Gene3D" id="3.30.43.10">
    <property type="entry name" value="Uridine Diphospho-n-acetylenolpyruvylglucosamine Reductase, domain 2"/>
    <property type="match status" value="1"/>
</dbReference>
<keyword evidence="16 23" id="KW-0573">Peptidoglycan synthesis</keyword>
<name>A0A0U5BM07_9PROT</name>
<dbReference type="InterPro" id="IPR016166">
    <property type="entry name" value="FAD-bd_PCMH"/>
</dbReference>
<evidence type="ECO:0000256" key="16">
    <source>
        <dbReference type="ARBA" id="ARBA00022984"/>
    </source>
</evidence>
<evidence type="ECO:0000256" key="1">
    <source>
        <dbReference type="ARBA" id="ARBA00001936"/>
    </source>
</evidence>
<evidence type="ECO:0000256" key="11">
    <source>
        <dbReference type="ARBA" id="ARBA00022741"/>
    </source>
</evidence>
<dbReference type="GO" id="GO:0008762">
    <property type="term" value="F:UDP-N-acetylmuramate dehydrogenase activity"/>
    <property type="evidence" value="ECO:0007669"/>
    <property type="project" value="UniProtKB-UniRule"/>
</dbReference>
<accession>A0A0U5BM07</accession>
<evidence type="ECO:0000259" key="27">
    <source>
        <dbReference type="PROSITE" id="PS51387"/>
    </source>
</evidence>
<organism evidence="28 29">
    <name type="scientific">Acetobacter ghanensis</name>
    <dbReference type="NCBI Taxonomy" id="431306"/>
    <lineage>
        <taxon>Bacteria</taxon>
        <taxon>Pseudomonadati</taxon>
        <taxon>Pseudomonadota</taxon>
        <taxon>Alphaproteobacteria</taxon>
        <taxon>Acetobacterales</taxon>
        <taxon>Acetobacteraceae</taxon>
        <taxon>Acetobacter</taxon>
    </lineage>
</organism>
<dbReference type="InterPro" id="IPR016167">
    <property type="entry name" value="FAD-bd_PCMH_sub1"/>
</dbReference>
<keyword evidence="10 22" id="KW-0285">Flavoprotein</keyword>
<comment type="similarity">
    <text evidence="22">Belongs to the MurB family.</text>
</comment>
<evidence type="ECO:0000256" key="22">
    <source>
        <dbReference type="HAMAP-Rule" id="MF_00037"/>
    </source>
</evidence>
<evidence type="ECO:0000256" key="21">
    <source>
        <dbReference type="ARBA" id="ARBA00048914"/>
    </source>
</evidence>
<dbReference type="Pfam" id="PF07478">
    <property type="entry name" value="Dala_Dala_lig_C"/>
    <property type="match status" value="1"/>
</dbReference>
<dbReference type="Gene3D" id="3.30.470.20">
    <property type="entry name" value="ATP-grasp fold, B domain"/>
    <property type="match status" value="1"/>
</dbReference>
<dbReference type="InterPro" id="IPR006094">
    <property type="entry name" value="Oxid_FAD_bind_N"/>
</dbReference>
<dbReference type="GO" id="GO:0071555">
    <property type="term" value="P:cell wall organization"/>
    <property type="evidence" value="ECO:0007669"/>
    <property type="project" value="UniProtKB-KW"/>
</dbReference>
<dbReference type="Pfam" id="PF02873">
    <property type="entry name" value="MurB_C"/>
    <property type="match status" value="1"/>
</dbReference>
<dbReference type="PROSITE" id="PS50975">
    <property type="entry name" value="ATP_GRASP"/>
    <property type="match status" value="1"/>
</dbReference>
<evidence type="ECO:0000256" key="14">
    <source>
        <dbReference type="ARBA" id="ARBA00022857"/>
    </source>
</evidence>
<dbReference type="InterPro" id="IPR011601">
    <property type="entry name" value="MurB_C"/>
</dbReference>
<dbReference type="InterPro" id="IPR000291">
    <property type="entry name" value="D-Ala_lig_Van_CS"/>
</dbReference>
<dbReference type="NCBIfam" id="NF010480">
    <property type="entry name" value="PRK13905.1"/>
    <property type="match status" value="1"/>
</dbReference>
<evidence type="ECO:0000256" key="2">
    <source>
        <dbReference type="ARBA" id="ARBA00001946"/>
    </source>
</evidence>
<keyword evidence="15 23" id="KW-0133">Cell shape</keyword>
<sequence>MTVPPATTLDDMVRHAFAGARGRVTAQALLGARTWFRVGGPAEWLFQPADADDLAGMLQRLSPELPVIALGACSNVIIRDGGLDGIVVRMARGFANIAVEADGLVVGSACLDATVAEHAAQAGLAGLEFLAGIPGSIGGAVRMNAGAYGADIASVLDWAEIVTRDGNMLRLGNADLRFGYRRSGLPEGAMVVRARLRGTPENPAEIAARIAEIRTAREQSQPVRARTGGSTFRNPDPDVSSRKAWELIDEAGCRGLRQGDAQVSEKHCNFLINLGHATAHDLETLGGRSAPARCPAFRRAPALGNQTHWPNGRNPRMSTTKRITVLMGGISSERTVSLSSGQGVAEALRSLGHTVHTLDAGADLRTLVTELDAQKPDVVFNALHGRFGEDGCIQGILDWMGIPYTHSGVRASATAMDKAAARSAFLSAGLPVAKGRVIDIAELKAGDPLPAPYVVKPICEGSSVGVSIVRPGANVRERIVQDWTFGPQALVEEFIPGREITVGVMGDRALTVTDITPTGQGHDFYDYDAKYNAGGSRHVLPAQIDPTIAQQALDVAVAAHRALGCSGASRSDFRLDDTGSAAPRLILLEVNTQPGMTATSLLPEQAAYCGISYPELCNWLVEQAACRQ</sequence>
<evidence type="ECO:0000256" key="13">
    <source>
        <dbReference type="ARBA" id="ARBA00022840"/>
    </source>
</evidence>
<reference evidence="29" key="1">
    <citation type="submission" date="2014-09" db="EMBL/GenBank/DDBJ databases">
        <authorList>
            <person name="Illeghems K.G."/>
        </authorList>
    </citation>
    <scope>NUCLEOTIDE SEQUENCE [LARGE SCALE GENOMIC DNA]</scope>
    <source>
        <strain evidence="29">LMG 23848T</strain>
    </source>
</reference>
<evidence type="ECO:0000256" key="8">
    <source>
        <dbReference type="ARBA" id="ARBA00022598"/>
    </source>
</evidence>
<dbReference type="InterPro" id="IPR011127">
    <property type="entry name" value="Dala_Dala_lig_N"/>
</dbReference>
<comment type="function">
    <text evidence="4 23">Cell wall formation.</text>
</comment>
<dbReference type="InterPro" id="IPR011761">
    <property type="entry name" value="ATP-grasp"/>
</dbReference>
<evidence type="ECO:0000256" key="18">
    <source>
        <dbReference type="ARBA" id="ARBA00023306"/>
    </source>
</evidence>
<keyword evidence="19 23" id="KW-0961">Cell wall biogenesis/degradation</keyword>
<evidence type="ECO:0000256" key="6">
    <source>
        <dbReference type="ARBA" id="ARBA00004752"/>
    </source>
</evidence>
<dbReference type="InterPro" id="IPR016185">
    <property type="entry name" value="PreATP-grasp_dom_sf"/>
</dbReference>
<evidence type="ECO:0000259" key="26">
    <source>
        <dbReference type="PROSITE" id="PS50975"/>
    </source>
</evidence>
<dbReference type="SUPFAM" id="SSF56194">
    <property type="entry name" value="Uridine diphospho-N-Acetylenolpyruvylglucosamine reductase, MurB, C-terminal domain"/>
    <property type="match status" value="1"/>
</dbReference>
<dbReference type="SUPFAM" id="SSF56176">
    <property type="entry name" value="FAD-binding/transporter-associated domain-like"/>
    <property type="match status" value="1"/>
</dbReference>
<dbReference type="InterPro" id="IPR016169">
    <property type="entry name" value="FAD-bd_PCMH_sub2"/>
</dbReference>
<dbReference type="Gene3D" id="3.30.1490.20">
    <property type="entry name" value="ATP-grasp fold, A domain"/>
    <property type="match status" value="1"/>
</dbReference>
<comment type="similarity">
    <text evidence="23">Belongs to the D-alanine--D-alanine ligase family.</text>
</comment>
<dbReference type="InterPro" id="IPR036635">
    <property type="entry name" value="MurB_C_sf"/>
</dbReference>
<evidence type="ECO:0000256" key="20">
    <source>
        <dbReference type="ARBA" id="ARBA00047614"/>
    </source>
</evidence>
<dbReference type="Gene3D" id="3.40.50.20">
    <property type="match status" value="1"/>
</dbReference>
<protein>
    <recommendedName>
        <fullName evidence="22 23">Multifunctional fusion protein</fullName>
    </recommendedName>
    <domain>
        <recommendedName>
            <fullName evidence="23">D-alanine--D-alanine ligase</fullName>
            <ecNumber evidence="23">6.3.2.4</ecNumber>
        </recommendedName>
        <alternativeName>
            <fullName evidence="23">D-Ala-D-Ala ligase</fullName>
        </alternativeName>
        <alternativeName>
            <fullName evidence="23">D-alanylalanine synthetase</fullName>
        </alternativeName>
    </domain>
    <domain>
        <recommendedName>
            <fullName evidence="22">UDP-N-acetylenolpyruvoylglucosamine reductase</fullName>
            <ecNumber evidence="22">1.3.1.98</ecNumber>
        </recommendedName>
        <alternativeName>
            <fullName evidence="22">UDP-N-acetylmuramate dehydrogenase</fullName>
        </alternativeName>
    </domain>
</protein>
<dbReference type="InterPro" id="IPR003170">
    <property type="entry name" value="MurB"/>
</dbReference>
<dbReference type="EC" id="1.3.1.98" evidence="22"/>
<keyword evidence="11 24" id="KW-0547">Nucleotide-binding</keyword>
<evidence type="ECO:0000256" key="25">
    <source>
        <dbReference type="SAM" id="MobiDB-lite"/>
    </source>
</evidence>
<evidence type="ECO:0000256" key="3">
    <source>
        <dbReference type="ARBA" id="ARBA00001974"/>
    </source>
</evidence>
<proteinExistence type="inferred from homology"/>
<dbReference type="STRING" id="431306.AGA_2261"/>
<evidence type="ECO:0000256" key="7">
    <source>
        <dbReference type="ARBA" id="ARBA00022490"/>
    </source>
</evidence>
<keyword evidence="18 22" id="KW-0131">Cell cycle</keyword>
<dbReference type="NCBIfam" id="TIGR00179">
    <property type="entry name" value="murB"/>
    <property type="match status" value="1"/>
</dbReference>
<dbReference type="GO" id="GO:0005524">
    <property type="term" value="F:ATP binding"/>
    <property type="evidence" value="ECO:0007669"/>
    <property type="project" value="UniProtKB-UniRule"/>
</dbReference>
<evidence type="ECO:0000256" key="17">
    <source>
        <dbReference type="ARBA" id="ARBA00023002"/>
    </source>
</evidence>
<evidence type="ECO:0000256" key="23">
    <source>
        <dbReference type="HAMAP-Rule" id="MF_00047"/>
    </source>
</evidence>
<dbReference type="NCBIfam" id="NF002378">
    <property type="entry name" value="PRK01372.1"/>
    <property type="match status" value="1"/>
</dbReference>
<dbReference type="GO" id="GO:0071949">
    <property type="term" value="F:FAD binding"/>
    <property type="evidence" value="ECO:0007669"/>
    <property type="project" value="InterPro"/>
</dbReference>
<dbReference type="PROSITE" id="PS00844">
    <property type="entry name" value="DALA_DALA_LIGASE_2"/>
    <property type="match status" value="1"/>
</dbReference>
<dbReference type="PROSITE" id="PS00843">
    <property type="entry name" value="DALA_DALA_LIGASE_1"/>
    <property type="match status" value="1"/>
</dbReference>
<evidence type="ECO:0000313" key="28">
    <source>
        <dbReference type="EMBL" id="CEF56924.1"/>
    </source>
</evidence>
<evidence type="ECO:0000256" key="5">
    <source>
        <dbReference type="ARBA" id="ARBA00004496"/>
    </source>
</evidence>
<comment type="cofactor">
    <cofactor evidence="1">
        <name>Mn(2+)</name>
        <dbReference type="ChEBI" id="CHEBI:29035"/>
    </cofactor>
</comment>
<evidence type="ECO:0000256" key="15">
    <source>
        <dbReference type="ARBA" id="ARBA00022960"/>
    </source>
</evidence>
<dbReference type="PANTHER" id="PTHR21071:SF4">
    <property type="entry name" value="UDP-N-ACETYLENOLPYRUVOYLGLUCOSAMINE REDUCTASE"/>
    <property type="match status" value="1"/>
</dbReference>
<dbReference type="HAMAP" id="MF_00047">
    <property type="entry name" value="Dala_Dala_lig"/>
    <property type="match status" value="1"/>
</dbReference>
<keyword evidence="12 22" id="KW-0274">FAD</keyword>
<dbReference type="InterPro" id="IPR036318">
    <property type="entry name" value="FAD-bd_PCMH-like_sf"/>
</dbReference>
<comment type="catalytic activity">
    <reaction evidence="20 23">
        <text>2 D-alanine + ATP = D-alanyl-D-alanine + ADP + phosphate + H(+)</text>
        <dbReference type="Rhea" id="RHEA:11224"/>
        <dbReference type="ChEBI" id="CHEBI:15378"/>
        <dbReference type="ChEBI" id="CHEBI:30616"/>
        <dbReference type="ChEBI" id="CHEBI:43474"/>
        <dbReference type="ChEBI" id="CHEBI:57416"/>
        <dbReference type="ChEBI" id="CHEBI:57822"/>
        <dbReference type="ChEBI" id="CHEBI:456216"/>
        <dbReference type="EC" id="6.3.2.4"/>
    </reaction>
</comment>
<dbReference type="Pfam" id="PF01565">
    <property type="entry name" value="FAD_binding_4"/>
    <property type="match status" value="1"/>
</dbReference>
<keyword evidence="9 22" id="KW-0132">Cell division</keyword>
<dbReference type="GO" id="GO:0009252">
    <property type="term" value="P:peptidoglycan biosynthetic process"/>
    <property type="evidence" value="ECO:0007669"/>
    <property type="project" value="UniProtKB-UniRule"/>
</dbReference>
<gene>
    <name evidence="23 28" type="primary">ddl</name>
    <name evidence="22" type="synonym">murB</name>
    <name evidence="28" type="ORF">AGA_2261</name>
</gene>
<evidence type="ECO:0000256" key="24">
    <source>
        <dbReference type="PROSITE-ProRule" id="PRU00409"/>
    </source>
</evidence>
<dbReference type="NCBIfam" id="TIGR01205">
    <property type="entry name" value="D_ala_D_alaTIGR"/>
    <property type="match status" value="1"/>
</dbReference>
<dbReference type="Proteomes" id="UP000068250">
    <property type="component" value="Chromosome I"/>
</dbReference>
<evidence type="ECO:0000256" key="4">
    <source>
        <dbReference type="ARBA" id="ARBA00003921"/>
    </source>
</evidence>
<feature type="domain" description="FAD-binding PCMH-type" evidence="27">
    <location>
        <begin position="37"/>
        <end position="201"/>
    </location>
</feature>
<dbReference type="GO" id="GO:0046872">
    <property type="term" value="F:metal ion binding"/>
    <property type="evidence" value="ECO:0007669"/>
    <property type="project" value="InterPro"/>
</dbReference>
<dbReference type="Gene3D" id="3.30.465.10">
    <property type="match status" value="1"/>
</dbReference>
<dbReference type="GO" id="GO:0008716">
    <property type="term" value="F:D-alanine-D-alanine ligase activity"/>
    <property type="evidence" value="ECO:0007669"/>
    <property type="project" value="UniProtKB-UniRule"/>
</dbReference>
<dbReference type="PATRIC" id="fig|431306.5.peg.2338"/>
<comment type="cofactor">
    <cofactor evidence="3 22">
        <name>FAD</name>
        <dbReference type="ChEBI" id="CHEBI:57692"/>
    </cofactor>
</comment>
<dbReference type="AlphaFoldDB" id="A0A0U5BM07"/>
<keyword evidence="7 23" id="KW-0963">Cytoplasm</keyword>
<comment type="catalytic activity">
    <reaction evidence="21 22">
        <text>UDP-N-acetyl-alpha-D-muramate + NADP(+) = UDP-N-acetyl-3-O-(1-carboxyvinyl)-alpha-D-glucosamine + NADPH + H(+)</text>
        <dbReference type="Rhea" id="RHEA:12248"/>
        <dbReference type="ChEBI" id="CHEBI:15378"/>
        <dbReference type="ChEBI" id="CHEBI:57783"/>
        <dbReference type="ChEBI" id="CHEBI:58349"/>
        <dbReference type="ChEBI" id="CHEBI:68483"/>
        <dbReference type="ChEBI" id="CHEBI:70757"/>
        <dbReference type="EC" id="1.3.1.98"/>
    </reaction>
</comment>
<dbReference type="GO" id="GO:0051301">
    <property type="term" value="P:cell division"/>
    <property type="evidence" value="ECO:0007669"/>
    <property type="project" value="UniProtKB-KW"/>
</dbReference>
<evidence type="ECO:0000256" key="10">
    <source>
        <dbReference type="ARBA" id="ARBA00022630"/>
    </source>
</evidence>
<comment type="pathway">
    <text evidence="6 23">Cell wall biogenesis; peptidoglycan biosynthesis.</text>
</comment>
<comment type="subcellular location">
    <subcellularLocation>
        <location evidence="5 23">Cytoplasm</location>
    </subcellularLocation>
</comment>
<feature type="active site" description="Proton donor" evidence="22">
    <location>
        <position position="230"/>
    </location>
</feature>
<dbReference type="PANTHER" id="PTHR21071">
    <property type="entry name" value="UDP-N-ACETYLENOLPYRUVOYLGLUCOSAMINE REDUCTASE"/>
    <property type="match status" value="1"/>
</dbReference>
<dbReference type="Gene3D" id="3.90.78.10">
    <property type="entry name" value="UDP-N-acetylenolpyruvoylglucosamine reductase, C-terminal domain"/>
    <property type="match status" value="1"/>
</dbReference>
<dbReference type="InterPro" id="IPR013815">
    <property type="entry name" value="ATP_grasp_subdomain_1"/>
</dbReference>
<dbReference type="GO" id="GO:0008360">
    <property type="term" value="P:regulation of cell shape"/>
    <property type="evidence" value="ECO:0007669"/>
    <property type="project" value="UniProtKB-KW"/>
</dbReference>
<evidence type="ECO:0000313" key="29">
    <source>
        <dbReference type="Proteomes" id="UP000068250"/>
    </source>
</evidence>
<evidence type="ECO:0000256" key="19">
    <source>
        <dbReference type="ARBA" id="ARBA00023316"/>
    </source>
</evidence>
<keyword evidence="17 22" id="KW-0560">Oxidoreductase</keyword>
<dbReference type="SUPFAM" id="SSF56059">
    <property type="entry name" value="Glutathione synthetase ATP-binding domain-like"/>
    <property type="match status" value="1"/>
</dbReference>
<dbReference type="HAMAP" id="MF_00037">
    <property type="entry name" value="MurB"/>
    <property type="match status" value="1"/>
</dbReference>
<evidence type="ECO:0000256" key="9">
    <source>
        <dbReference type="ARBA" id="ARBA00022618"/>
    </source>
</evidence>
<dbReference type="GO" id="GO:0005829">
    <property type="term" value="C:cytosol"/>
    <property type="evidence" value="ECO:0007669"/>
    <property type="project" value="TreeGrafter"/>
</dbReference>
<feature type="region of interest" description="Disordered" evidence="25">
    <location>
        <begin position="217"/>
        <end position="239"/>
    </location>
</feature>
<dbReference type="SUPFAM" id="SSF52440">
    <property type="entry name" value="PreATP-grasp domain"/>
    <property type="match status" value="1"/>
</dbReference>
<dbReference type="Pfam" id="PF01820">
    <property type="entry name" value="Dala_Dala_lig_N"/>
    <property type="match status" value="1"/>
</dbReference>
<keyword evidence="13 24" id="KW-0067">ATP-binding</keyword>
<dbReference type="PROSITE" id="PS51387">
    <property type="entry name" value="FAD_PCMH"/>
    <property type="match status" value="1"/>
</dbReference>
<keyword evidence="14 22" id="KW-0521">NADP</keyword>
<dbReference type="EMBL" id="LN609302">
    <property type="protein sequence ID" value="CEF56924.1"/>
    <property type="molecule type" value="Genomic_DNA"/>
</dbReference>
<evidence type="ECO:0000256" key="12">
    <source>
        <dbReference type="ARBA" id="ARBA00022827"/>
    </source>
</evidence>
<dbReference type="UniPathway" id="UPA00219"/>
<comment type="cofactor">
    <cofactor evidence="2">
        <name>Mg(2+)</name>
        <dbReference type="ChEBI" id="CHEBI:18420"/>
    </cofactor>
</comment>
<feature type="domain" description="ATP-grasp" evidence="26">
    <location>
        <begin position="422"/>
        <end position="622"/>
    </location>
</feature>
<comment type="caution">
    <text evidence="22">Lacks conserved residue(s) required for the propagation of feature annotation.</text>
</comment>
<keyword evidence="8 23" id="KW-0436">Ligase</keyword>
<feature type="active site" evidence="22">
    <location>
        <position position="181"/>
    </location>
</feature>
<dbReference type="EC" id="6.3.2.4" evidence="23"/>
<dbReference type="InterPro" id="IPR011095">
    <property type="entry name" value="Dala_Dala_lig_C"/>
</dbReference>